<name>A0ABZ0CPV4_9BURK</name>
<keyword evidence="2" id="KW-1185">Reference proteome</keyword>
<organism evidence="1 2">
    <name type="scientific">Piscinibacter gummiphilus</name>
    <dbReference type="NCBI Taxonomy" id="946333"/>
    <lineage>
        <taxon>Bacteria</taxon>
        <taxon>Pseudomonadati</taxon>
        <taxon>Pseudomonadota</taxon>
        <taxon>Betaproteobacteria</taxon>
        <taxon>Burkholderiales</taxon>
        <taxon>Sphaerotilaceae</taxon>
        <taxon>Piscinibacter</taxon>
    </lineage>
</organism>
<evidence type="ECO:0000313" key="1">
    <source>
        <dbReference type="EMBL" id="WOB06924.1"/>
    </source>
</evidence>
<dbReference type="RefSeq" id="WP_316699572.1">
    <property type="nucleotide sequence ID" value="NZ_CP136336.1"/>
</dbReference>
<reference evidence="1 2" key="1">
    <citation type="submission" date="2023-10" db="EMBL/GenBank/DDBJ databases">
        <title>Bacteria for the degradation of biodegradable plastic PBAT(Polybutylene adipate terephthalate).</title>
        <authorList>
            <person name="Weon H.-Y."/>
            <person name="Yeon J."/>
        </authorList>
    </citation>
    <scope>NUCLEOTIDE SEQUENCE [LARGE SCALE GENOMIC DNA]</scope>
    <source>
        <strain evidence="1 2">SBD 7-3</strain>
    </source>
</reference>
<accession>A0ABZ0CPV4</accession>
<proteinExistence type="predicted"/>
<gene>
    <name evidence="1" type="ORF">RXV79_18600</name>
</gene>
<dbReference type="EMBL" id="CP136336">
    <property type="protein sequence ID" value="WOB06924.1"/>
    <property type="molecule type" value="Genomic_DNA"/>
</dbReference>
<protein>
    <submittedName>
        <fullName evidence="1">Uncharacterized protein</fullName>
    </submittedName>
</protein>
<sequence length="113" mass="12608">MSYDLHIVRLSDKSERTESPISEAQWKEAIRADGELQSDSVASATSPNSGAVIQVRSPLMASWLDPQTKLKHYFRYSRGRISVKNPPESVIVKMRLLAAKLGAKVQGDEGEFY</sequence>
<evidence type="ECO:0000313" key="2">
    <source>
        <dbReference type="Proteomes" id="UP001303946"/>
    </source>
</evidence>
<dbReference type="Proteomes" id="UP001303946">
    <property type="component" value="Chromosome"/>
</dbReference>